<comment type="cofactor">
    <cofactor evidence="1 8">
        <name>Mg(2+)</name>
        <dbReference type="ChEBI" id="CHEBI:18420"/>
    </cofactor>
</comment>
<dbReference type="SUPFAM" id="SSF142823">
    <property type="entry name" value="ComB-like"/>
    <property type="match status" value="1"/>
</dbReference>
<dbReference type="PANTHER" id="PTHR37311:SF1">
    <property type="entry name" value="2-PHOSPHOSULFOLACTATE PHOSPHATASE-RELATED"/>
    <property type="match status" value="1"/>
</dbReference>
<evidence type="ECO:0000256" key="3">
    <source>
        <dbReference type="ARBA" id="ARBA00012953"/>
    </source>
</evidence>
<dbReference type="GO" id="GO:0000287">
    <property type="term" value="F:magnesium ion binding"/>
    <property type="evidence" value="ECO:0007669"/>
    <property type="project" value="UniProtKB-UniRule"/>
</dbReference>
<dbReference type="FunFam" id="3.90.1560.10:FF:000001">
    <property type="entry name" value="Probable 2-phosphosulfolactate phosphatase"/>
    <property type="match status" value="1"/>
</dbReference>
<organism evidence="9 10">
    <name type="scientific">Paenibacillus xerothermodurans</name>
    <dbReference type="NCBI Taxonomy" id="1977292"/>
    <lineage>
        <taxon>Bacteria</taxon>
        <taxon>Bacillati</taxon>
        <taxon>Bacillota</taxon>
        <taxon>Bacilli</taxon>
        <taxon>Bacillales</taxon>
        <taxon>Paenibacillaceae</taxon>
        <taxon>Paenibacillus</taxon>
    </lineage>
</organism>
<evidence type="ECO:0000256" key="5">
    <source>
        <dbReference type="ARBA" id="ARBA00022801"/>
    </source>
</evidence>
<dbReference type="OrthoDB" id="4913at2"/>
<proteinExistence type="inferred from homology"/>
<dbReference type="EC" id="3.1.3.71" evidence="3 8"/>
<dbReference type="Proteomes" id="UP000214746">
    <property type="component" value="Unassembled WGS sequence"/>
</dbReference>
<reference evidence="9" key="1">
    <citation type="submission" date="2018-06" db="EMBL/GenBank/DDBJ databases">
        <title>Paenibacillus xerothermodurans sp. nov. an extremely dry heat resistant spore forming bacterium isolated from the soil of Cape Canaveral, Florida.</title>
        <authorList>
            <person name="Seuylemezian A."/>
            <person name="Kaur N."/>
            <person name="Patil P."/>
            <person name="Patil P."/>
            <person name="Mayilraj S."/>
            <person name="Vaishampayan P."/>
        </authorList>
    </citation>
    <scope>NUCLEOTIDE SEQUENCE [LARGE SCALE GENOMIC DNA]</scope>
    <source>
        <strain evidence="9">ATCC 27380</strain>
    </source>
</reference>
<sequence>MDIMVIPSVNEARTDNLANKTVIVIDVLRATSTMLTALAHGCSAIYPVETVMQAKQLQQPGYLLGGERGCKKIPGFDLGNSPFEFMDDQVAGKTIIMTTTNGTRAIQKAFKASTIIAASLLNGKACAKEAAALKRNIVIICSGTQDVYSLEDGICAGQIVEELQNCLQAEGVELNINDFGLSMLYAFRQVQGDMTKALLDCANGRRLCSLGFTEDIIYCSRMNLIRLVPIVQDGKLIASPSINSFERF</sequence>
<evidence type="ECO:0000256" key="2">
    <source>
        <dbReference type="ARBA" id="ARBA00009997"/>
    </source>
</evidence>
<evidence type="ECO:0000256" key="4">
    <source>
        <dbReference type="ARBA" id="ARBA00021948"/>
    </source>
</evidence>
<evidence type="ECO:0000313" key="10">
    <source>
        <dbReference type="Proteomes" id="UP000214746"/>
    </source>
</evidence>
<protein>
    <recommendedName>
        <fullName evidence="4 8">Probable 2-phosphosulfolactate phosphatase</fullName>
        <ecNumber evidence="3 8">3.1.3.71</ecNumber>
    </recommendedName>
</protein>
<evidence type="ECO:0000313" key="9">
    <source>
        <dbReference type="EMBL" id="PZE22063.1"/>
    </source>
</evidence>
<dbReference type="HAMAP" id="MF_00490">
    <property type="entry name" value="ComB"/>
    <property type="match status" value="1"/>
</dbReference>
<dbReference type="InterPro" id="IPR036702">
    <property type="entry name" value="ComB-like_sf"/>
</dbReference>
<comment type="similarity">
    <text evidence="2 8">Belongs to the ComB family.</text>
</comment>
<dbReference type="Pfam" id="PF04029">
    <property type="entry name" value="2-ph_phosp"/>
    <property type="match status" value="1"/>
</dbReference>
<accession>A0A2W1NTU8</accession>
<keyword evidence="10" id="KW-1185">Reference proteome</keyword>
<comment type="catalytic activity">
    <reaction evidence="7 8">
        <text>(2R)-O-phospho-3-sulfolactate + H2O = (2R)-3-sulfolactate + phosphate</text>
        <dbReference type="Rhea" id="RHEA:23416"/>
        <dbReference type="ChEBI" id="CHEBI:15377"/>
        <dbReference type="ChEBI" id="CHEBI:15597"/>
        <dbReference type="ChEBI" id="CHEBI:43474"/>
        <dbReference type="ChEBI" id="CHEBI:58738"/>
        <dbReference type="EC" id="3.1.3.71"/>
    </reaction>
</comment>
<name>A0A2W1NTU8_PAEXE</name>
<keyword evidence="5 8" id="KW-0378">Hydrolase</keyword>
<comment type="caution">
    <text evidence="9">The sequence shown here is derived from an EMBL/GenBank/DDBJ whole genome shotgun (WGS) entry which is preliminary data.</text>
</comment>
<evidence type="ECO:0000256" key="8">
    <source>
        <dbReference type="HAMAP-Rule" id="MF_00490"/>
    </source>
</evidence>
<dbReference type="Gene3D" id="3.90.1560.10">
    <property type="entry name" value="ComB-like"/>
    <property type="match status" value="1"/>
</dbReference>
<dbReference type="GO" id="GO:0050532">
    <property type="term" value="F:2-phosphosulfolactate phosphatase activity"/>
    <property type="evidence" value="ECO:0007669"/>
    <property type="project" value="UniProtKB-UniRule"/>
</dbReference>
<dbReference type="PANTHER" id="PTHR37311">
    <property type="entry name" value="2-PHOSPHOSULFOLACTATE PHOSPHATASE-RELATED"/>
    <property type="match status" value="1"/>
</dbReference>
<keyword evidence="6 8" id="KW-0460">Magnesium</keyword>
<dbReference type="AlphaFoldDB" id="A0A2W1NTU8"/>
<evidence type="ECO:0000256" key="7">
    <source>
        <dbReference type="ARBA" id="ARBA00033711"/>
    </source>
</evidence>
<dbReference type="GO" id="GO:0050545">
    <property type="term" value="F:sulfopyruvate decarboxylase activity"/>
    <property type="evidence" value="ECO:0007669"/>
    <property type="project" value="TreeGrafter"/>
</dbReference>
<dbReference type="InterPro" id="IPR005238">
    <property type="entry name" value="ComB-like"/>
</dbReference>
<evidence type="ECO:0000256" key="1">
    <source>
        <dbReference type="ARBA" id="ARBA00001946"/>
    </source>
</evidence>
<gene>
    <name evidence="8" type="primary">comB</name>
    <name evidence="9" type="ORF">CBW46_006620</name>
</gene>
<evidence type="ECO:0000256" key="6">
    <source>
        <dbReference type="ARBA" id="ARBA00022842"/>
    </source>
</evidence>
<dbReference type="EMBL" id="NHRJ02000002">
    <property type="protein sequence ID" value="PZE22063.1"/>
    <property type="molecule type" value="Genomic_DNA"/>
</dbReference>